<dbReference type="PROSITE" id="PS51257">
    <property type="entry name" value="PROKAR_LIPOPROTEIN"/>
    <property type="match status" value="1"/>
</dbReference>
<proteinExistence type="predicted"/>
<dbReference type="RefSeq" id="WP_189359345.1">
    <property type="nucleotide sequence ID" value="NZ_BMWZ01000001.1"/>
</dbReference>
<evidence type="ECO:0000313" key="1">
    <source>
        <dbReference type="EMBL" id="GGZ72067.1"/>
    </source>
</evidence>
<organism evidence="1 2">
    <name type="scientific">Algibacter mikhailovii</name>
    <dbReference type="NCBI Taxonomy" id="425498"/>
    <lineage>
        <taxon>Bacteria</taxon>
        <taxon>Pseudomonadati</taxon>
        <taxon>Bacteroidota</taxon>
        <taxon>Flavobacteriia</taxon>
        <taxon>Flavobacteriales</taxon>
        <taxon>Flavobacteriaceae</taxon>
        <taxon>Algibacter</taxon>
    </lineage>
</organism>
<reference evidence="1" key="2">
    <citation type="submission" date="2020-09" db="EMBL/GenBank/DDBJ databases">
        <authorList>
            <person name="Sun Q."/>
            <person name="Kim S."/>
        </authorList>
    </citation>
    <scope>NUCLEOTIDE SEQUENCE</scope>
    <source>
        <strain evidence="1">KCTC 12710</strain>
    </source>
</reference>
<reference evidence="1" key="1">
    <citation type="journal article" date="2014" name="Int. J. Syst. Evol. Microbiol.">
        <title>Complete genome sequence of Corynebacterium casei LMG S-19264T (=DSM 44701T), isolated from a smear-ripened cheese.</title>
        <authorList>
            <consortium name="US DOE Joint Genome Institute (JGI-PGF)"/>
            <person name="Walter F."/>
            <person name="Albersmeier A."/>
            <person name="Kalinowski J."/>
            <person name="Ruckert C."/>
        </authorList>
    </citation>
    <scope>NUCLEOTIDE SEQUENCE</scope>
    <source>
        <strain evidence="1">KCTC 12710</strain>
    </source>
</reference>
<protein>
    <submittedName>
        <fullName evidence="1">DUF4861 domain-containing protein</fullName>
    </submittedName>
</protein>
<dbReference type="EMBL" id="BMWZ01000001">
    <property type="protein sequence ID" value="GGZ72067.1"/>
    <property type="molecule type" value="Genomic_DNA"/>
</dbReference>
<sequence length="391" mass="45020">MKILNIIVVVLTITFLSSCAQKKQEKVLIVNNTLNMNRTFETLELSKDFLKVTDLSIVGILDIETNELQITQLIDADEDGIMDQLLFQPNLGPNSEKKYQIIEISAEERPKEEIYCYSRFVPERTDDYAWENDRVAFRTYGPNAQYRFENKLEEGTLSSGIDAWLKRVDYLIIDKWYKEYTEKTGTYHEDTGEGLDNFHVGKSRGVGGITYKNDTTYHVSKNFITWRTITTGPIRTSFVLDYAEWDAGGKLIKDSKLISLDRGNNLSKFEITLEGGVDKISAGLTLHDKKGEVSGSNTNNWVSYWEDLDDSEIGTGIVTTSDYFESYERYDSEVKDWSNAFLNLKVKDNKVVYYSGFGWMKSGQFNDNAQWKTYLNHFSERINNPLEMVLE</sequence>
<keyword evidence="2" id="KW-1185">Reference proteome</keyword>
<gene>
    <name evidence="1" type="ORF">GCM10007028_06790</name>
</gene>
<comment type="caution">
    <text evidence="1">The sequence shown here is derived from an EMBL/GenBank/DDBJ whole genome shotgun (WGS) entry which is preliminary data.</text>
</comment>
<dbReference type="AlphaFoldDB" id="A0A918QXR8"/>
<dbReference type="InterPro" id="IPR032342">
    <property type="entry name" value="DUF4861"/>
</dbReference>
<evidence type="ECO:0000313" key="2">
    <source>
        <dbReference type="Proteomes" id="UP000636004"/>
    </source>
</evidence>
<dbReference type="Pfam" id="PF16153">
    <property type="entry name" value="DUF4861"/>
    <property type="match status" value="1"/>
</dbReference>
<dbReference type="Proteomes" id="UP000636004">
    <property type="component" value="Unassembled WGS sequence"/>
</dbReference>
<name>A0A918QXR8_9FLAO</name>
<accession>A0A918QXR8</accession>